<evidence type="ECO:0000256" key="6">
    <source>
        <dbReference type="SAM" id="Phobius"/>
    </source>
</evidence>
<feature type="transmembrane region" description="Helical" evidence="6">
    <location>
        <begin position="229"/>
        <end position="248"/>
    </location>
</feature>
<dbReference type="OrthoDB" id="6147321at2759"/>
<evidence type="ECO:0000313" key="8">
    <source>
        <dbReference type="Proteomes" id="UP000518266"/>
    </source>
</evidence>
<protein>
    <recommendedName>
        <fullName evidence="9">Olfactory receptor</fullName>
    </recommendedName>
</protein>
<keyword evidence="2 6" id="KW-0812">Transmembrane</keyword>
<feature type="transmembrane region" description="Helical" evidence="6">
    <location>
        <begin position="186"/>
        <end position="208"/>
    </location>
</feature>
<evidence type="ECO:0000256" key="4">
    <source>
        <dbReference type="ARBA" id="ARBA00023136"/>
    </source>
</evidence>
<dbReference type="GO" id="GO:0016020">
    <property type="term" value="C:membrane"/>
    <property type="evidence" value="ECO:0007669"/>
    <property type="project" value="UniProtKB-SubCell"/>
</dbReference>
<evidence type="ECO:0008006" key="9">
    <source>
        <dbReference type="Google" id="ProtNLM"/>
    </source>
</evidence>
<evidence type="ECO:0000256" key="3">
    <source>
        <dbReference type="ARBA" id="ARBA00022989"/>
    </source>
</evidence>
<dbReference type="PANTHER" id="PTHR26451:SF885">
    <property type="entry name" value="OLFACTORY RECEPTOR"/>
    <property type="match status" value="1"/>
</dbReference>
<gene>
    <name evidence="7" type="ORF">F7725_027064</name>
</gene>
<organism evidence="7 8">
    <name type="scientific">Dissostichus mawsoni</name>
    <name type="common">Antarctic cod</name>
    <dbReference type="NCBI Taxonomy" id="36200"/>
    <lineage>
        <taxon>Eukaryota</taxon>
        <taxon>Metazoa</taxon>
        <taxon>Chordata</taxon>
        <taxon>Craniata</taxon>
        <taxon>Vertebrata</taxon>
        <taxon>Euteleostomi</taxon>
        <taxon>Actinopterygii</taxon>
        <taxon>Neopterygii</taxon>
        <taxon>Teleostei</taxon>
        <taxon>Neoteleostei</taxon>
        <taxon>Acanthomorphata</taxon>
        <taxon>Eupercaria</taxon>
        <taxon>Perciformes</taxon>
        <taxon>Notothenioidei</taxon>
        <taxon>Nototheniidae</taxon>
        <taxon>Dissostichus</taxon>
    </lineage>
</organism>
<keyword evidence="3 6" id="KW-1133">Transmembrane helix</keyword>
<dbReference type="InterPro" id="IPR000725">
    <property type="entry name" value="Olfact_rcpt"/>
</dbReference>
<sequence>MKDDVSELQTEGKSSSSEFQLSEECSTSHTLDLCIIHINIGRSVWIICLMCSHDEEHVHTVIAIFKNHRRIMVNSTHISYFTMVSYFDTGFFKYLFFMIVMCLYVCIIGANVLLIVVICVNRRLHEPMCLFLCSLFPYGFLLFFVVFVTISLSVSLQLCGNIINKVYCDNYSIVKLACSDTTVNNIYGLIFTFFTVSCPVSLIVFSYMRILRVCFSGCKQSRQKAVSTCTPHLASLINFYFGVFFEIVQSRFNMSGVPNMLRIFLSLYFLTCQPLFSPMMYGLNMSKIYILDDVSELQTESKSSSSEFQLSEESSTSHSLDLCIIHINIGRSVWIICLTCSHDEEHVVTVIAMFKVTSTSR</sequence>
<feature type="transmembrane region" description="Helical" evidence="6">
    <location>
        <begin position="94"/>
        <end position="117"/>
    </location>
</feature>
<comment type="caution">
    <text evidence="7">The sequence shown here is derived from an EMBL/GenBank/DDBJ whole genome shotgun (WGS) entry which is preliminary data.</text>
</comment>
<name>A0A7J5XBV6_DISMA</name>
<keyword evidence="5" id="KW-0807">Transducer</keyword>
<dbReference type="Proteomes" id="UP000518266">
    <property type="component" value="Unassembled WGS sequence"/>
</dbReference>
<dbReference type="SUPFAM" id="SSF81321">
    <property type="entry name" value="Family A G protein-coupled receptor-like"/>
    <property type="match status" value="1"/>
</dbReference>
<dbReference type="GO" id="GO:0005549">
    <property type="term" value="F:odorant binding"/>
    <property type="evidence" value="ECO:0007669"/>
    <property type="project" value="TreeGrafter"/>
</dbReference>
<dbReference type="PANTHER" id="PTHR26451">
    <property type="entry name" value="G_PROTEIN_RECEP_F1_2 DOMAIN-CONTAINING PROTEIN"/>
    <property type="match status" value="1"/>
</dbReference>
<keyword evidence="8" id="KW-1185">Reference proteome</keyword>
<dbReference type="GO" id="GO:0004984">
    <property type="term" value="F:olfactory receptor activity"/>
    <property type="evidence" value="ECO:0007669"/>
    <property type="project" value="InterPro"/>
</dbReference>
<evidence type="ECO:0000256" key="2">
    <source>
        <dbReference type="ARBA" id="ARBA00022692"/>
    </source>
</evidence>
<evidence type="ECO:0000256" key="1">
    <source>
        <dbReference type="ARBA" id="ARBA00004141"/>
    </source>
</evidence>
<dbReference type="AlphaFoldDB" id="A0A7J5XBV6"/>
<keyword evidence="4 6" id="KW-0472">Membrane</keyword>
<evidence type="ECO:0000313" key="7">
    <source>
        <dbReference type="EMBL" id="KAF3834506.1"/>
    </source>
</evidence>
<dbReference type="Pfam" id="PF13853">
    <property type="entry name" value="7tm_4"/>
    <property type="match status" value="1"/>
</dbReference>
<accession>A0A7J5XBV6</accession>
<dbReference type="InterPro" id="IPR052921">
    <property type="entry name" value="GPCR1_Superfamily_Member"/>
</dbReference>
<dbReference type="PRINTS" id="PR00245">
    <property type="entry name" value="OLFACTORYR"/>
</dbReference>
<comment type="subcellular location">
    <subcellularLocation>
        <location evidence="1">Membrane</location>
        <topology evidence="1">Multi-pass membrane protein</topology>
    </subcellularLocation>
</comment>
<feature type="transmembrane region" description="Helical" evidence="6">
    <location>
        <begin position="129"/>
        <end position="150"/>
    </location>
</feature>
<proteinExistence type="predicted"/>
<reference evidence="7 8" key="1">
    <citation type="submission" date="2020-03" db="EMBL/GenBank/DDBJ databases">
        <title>Dissostichus mawsoni Genome sequencing and assembly.</title>
        <authorList>
            <person name="Park H."/>
        </authorList>
    </citation>
    <scope>NUCLEOTIDE SEQUENCE [LARGE SCALE GENOMIC DNA]</scope>
    <source>
        <strain evidence="7">DM0001</strain>
        <tissue evidence="7">Muscle</tissue>
    </source>
</reference>
<dbReference type="GO" id="GO:0007186">
    <property type="term" value="P:G protein-coupled receptor signaling pathway"/>
    <property type="evidence" value="ECO:0007669"/>
    <property type="project" value="InterPro"/>
</dbReference>
<evidence type="ECO:0000256" key="5">
    <source>
        <dbReference type="ARBA" id="ARBA00023224"/>
    </source>
</evidence>
<feature type="transmembrane region" description="Helical" evidence="6">
    <location>
        <begin position="260"/>
        <end position="281"/>
    </location>
</feature>
<dbReference type="EMBL" id="JAAKFY010000025">
    <property type="protein sequence ID" value="KAF3834506.1"/>
    <property type="molecule type" value="Genomic_DNA"/>
</dbReference>